<keyword evidence="3" id="KW-1015">Disulfide bond</keyword>
<dbReference type="InterPro" id="IPR026823">
    <property type="entry name" value="cEGF"/>
</dbReference>
<dbReference type="Pfam" id="PF02010">
    <property type="entry name" value="REJ"/>
    <property type="match status" value="1"/>
</dbReference>
<comment type="caution">
    <text evidence="9">The sequence shown here is derived from an EMBL/GenBank/DDBJ whole genome shotgun (WGS) entry which is preliminary data.</text>
</comment>
<dbReference type="GO" id="GO:0005509">
    <property type="term" value="F:calcium ion binding"/>
    <property type="evidence" value="ECO:0007669"/>
    <property type="project" value="InterPro"/>
</dbReference>
<feature type="compositionally biased region" description="Basic and acidic residues" evidence="6">
    <location>
        <begin position="2175"/>
        <end position="2197"/>
    </location>
</feature>
<feature type="region of interest" description="Disordered" evidence="6">
    <location>
        <begin position="2368"/>
        <end position="2398"/>
    </location>
</feature>
<feature type="compositionally biased region" description="Polar residues" evidence="6">
    <location>
        <begin position="2263"/>
        <end position="2274"/>
    </location>
</feature>
<dbReference type="PROSITE" id="PS50026">
    <property type="entry name" value="EGF_3"/>
    <property type="match status" value="1"/>
</dbReference>
<feature type="domain" description="EGF-like" evidence="8">
    <location>
        <begin position="353"/>
        <end position="395"/>
    </location>
</feature>
<dbReference type="Proteomes" id="UP001190700">
    <property type="component" value="Unassembled WGS sequence"/>
</dbReference>
<dbReference type="InterPro" id="IPR049883">
    <property type="entry name" value="NOTCH1_EGF-like"/>
</dbReference>
<evidence type="ECO:0000256" key="1">
    <source>
        <dbReference type="ARBA" id="ARBA00022536"/>
    </source>
</evidence>
<feature type="region of interest" description="Disordered" evidence="6">
    <location>
        <begin position="1480"/>
        <end position="1509"/>
    </location>
</feature>
<feature type="transmembrane region" description="Helical" evidence="7">
    <location>
        <begin position="3176"/>
        <end position="3199"/>
    </location>
</feature>
<feature type="region of interest" description="Disordered" evidence="6">
    <location>
        <begin position="2000"/>
        <end position="2073"/>
    </location>
</feature>
<feature type="region of interest" description="Disordered" evidence="6">
    <location>
        <begin position="2155"/>
        <end position="2197"/>
    </location>
</feature>
<dbReference type="Gene3D" id="2.10.25.10">
    <property type="entry name" value="Laminin"/>
    <property type="match status" value="10"/>
</dbReference>
<evidence type="ECO:0000256" key="4">
    <source>
        <dbReference type="PROSITE-ProRule" id="PRU00076"/>
    </source>
</evidence>
<feature type="region of interest" description="Disordered" evidence="6">
    <location>
        <begin position="2294"/>
        <end position="2349"/>
    </location>
</feature>
<keyword evidence="5" id="KW-0175">Coiled coil</keyword>
<evidence type="ECO:0000256" key="7">
    <source>
        <dbReference type="SAM" id="Phobius"/>
    </source>
</evidence>
<keyword evidence="2" id="KW-0677">Repeat</keyword>
<feature type="compositionally biased region" description="Basic residues" evidence="6">
    <location>
        <begin position="2165"/>
        <end position="2174"/>
    </location>
</feature>
<feature type="compositionally biased region" description="Basic and acidic residues" evidence="6">
    <location>
        <begin position="2234"/>
        <end position="2258"/>
    </location>
</feature>
<feature type="region of interest" description="Disordered" evidence="6">
    <location>
        <begin position="2216"/>
        <end position="2274"/>
    </location>
</feature>
<feature type="transmembrane region" description="Helical" evidence="7">
    <location>
        <begin position="2972"/>
        <end position="2995"/>
    </location>
</feature>
<keyword evidence="10" id="KW-1185">Reference proteome</keyword>
<feature type="compositionally biased region" description="Low complexity" evidence="6">
    <location>
        <begin position="2294"/>
        <end position="2304"/>
    </location>
</feature>
<evidence type="ECO:0000256" key="3">
    <source>
        <dbReference type="ARBA" id="ARBA00023157"/>
    </source>
</evidence>
<organism evidence="9 10">
    <name type="scientific">Cymbomonas tetramitiformis</name>
    <dbReference type="NCBI Taxonomy" id="36881"/>
    <lineage>
        <taxon>Eukaryota</taxon>
        <taxon>Viridiplantae</taxon>
        <taxon>Chlorophyta</taxon>
        <taxon>Pyramimonadophyceae</taxon>
        <taxon>Pyramimonadales</taxon>
        <taxon>Pyramimonadaceae</taxon>
        <taxon>Cymbomonas</taxon>
    </lineage>
</organism>
<evidence type="ECO:0000259" key="8">
    <source>
        <dbReference type="PROSITE" id="PS50026"/>
    </source>
</evidence>
<dbReference type="CDD" id="cd00054">
    <property type="entry name" value="EGF_CA"/>
    <property type="match status" value="3"/>
</dbReference>
<dbReference type="SMART" id="SM00179">
    <property type="entry name" value="EGF_CA"/>
    <property type="match status" value="9"/>
</dbReference>
<feature type="coiled-coil region" evidence="5">
    <location>
        <begin position="2803"/>
        <end position="2837"/>
    </location>
</feature>
<feature type="compositionally biased region" description="Polar residues" evidence="6">
    <location>
        <begin position="1485"/>
        <end position="1495"/>
    </location>
</feature>
<dbReference type="InterPro" id="IPR001881">
    <property type="entry name" value="EGF-like_Ca-bd_dom"/>
</dbReference>
<keyword evidence="1 4" id="KW-0245">EGF-like domain</keyword>
<comment type="caution">
    <text evidence="4">Lacks conserved residue(s) required for the propagation of feature annotation.</text>
</comment>
<dbReference type="PANTHER" id="PTHR10199">
    <property type="entry name" value="THROMBOSPONDIN"/>
    <property type="match status" value="1"/>
</dbReference>
<proteinExistence type="predicted"/>
<feature type="transmembrane region" description="Helical" evidence="7">
    <location>
        <begin position="3049"/>
        <end position="3068"/>
    </location>
</feature>
<dbReference type="InterPro" id="IPR002859">
    <property type="entry name" value="PKD/REJ-like"/>
</dbReference>
<feature type="compositionally biased region" description="Basic and acidic residues" evidence="6">
    <location>
        <begin position="2388"/>
        <end position="2398"/>
    </location>
</feature>
<evidence type="ECO:0000256" key="5">
    <source>
        <dbReference type="SAM" id="Coils"/>
    </source>
</evidence>
<name>A0AAE0C5C5_9CHLO</name>
<feature type="region of interest" description="Disordered" evidence="6">
    <location>
        <begin position="2104"/>
        <end position="2127"/>
    </location>
</feature>
<feature type="transmembrane region" description="Helical" evidence="7">
    <location>
        <begin position="3137"/>
        <end position="3156"/>
    </location>
</feature>
<evidence type="ECO:0000313" key="9">
    <source>
        <dbReference type="EMBL" id="KAK3247820.1"/>
    </source>
</evidence>
<feature type="compositionally biased region" description="Basic and acidic residues" evidence="6">
    <location>
        <begin position="2316"/>
        <end position="2326"/>
    </location>
</feature>
<evidence type="ECO:0000256" key="2">
    <source>
        <dbReference type="ARBA" id="ARBA00022737"/>
    </source>
</evidence>
<feature type="transmembrane region" description="Helical" evidence="7">
    <location>
        <begin position="3016"/>
        <end position="3037"/>
    </location>
</feature>
<evidence type="ECO:0000256" key="6">
    <source>
        <dbReference type="SAM" id="MobiDB-lite"/>
    </source>
</evidence>
<dbReference type="PANTHER" id="PTHR10199:SF100">
    <property type="entry name" value="THROMBOSPONDIN, ISOFORM A"/>
    <property type="match status" value="1"/>
</dbReference>
<keyword evidence="7" id="KW-0472">Membrane</keyword>
<dbReference type="EMBL" id="LGRX02028636">
    <property type="protein sequence ID" value="KAK3247820.1"/>
    <property type="molecule type" value="Genomic_DNA"/>
</dbReference>
<evidence type="ECO:0000313" key="10">
    <source>
        <dbReference type="Proteomes" id="UP001190700"/>
    </source>
</evidence>
<sequence length="3247" mass="348558">MLHQITFVFDDISVSDLLANDTAYSLFISKFKLAVAVSAMVETSFITIKSISGGSTQVISVVAWMEEHVNAGASPDSFISIAISSPSQIFASSALSEDSVSSHSIRASGDVTIVVPSSSACVAWEPCFPGAQCSDDNSVEEGFACASCPEGYTGNGQTCQDVDECGAGDPRSNATTLACSQLTNCTNHEGGFSCSPCPAGYLDWQAPGEGQLCIDVDECSSNNGGCDFLSSCVNFPGGVSCGPCPTGYVDAFTSTMGHICADVDECAAAGPGRSACAPQSHCINLPGGSACAPCDPPDLYKGDGYECRLVRTCDLDNGGCDPLTACTANEAGGVRCGACPPGMVGSGDTRCVDVDGCWDSPCFPGVECRDVPSPEFGAVCGECPAGYVGDGRTCEQASCSRTPAPCSTDPLVTCTDILGGVAVCGACPAGYDGDGTVCTDIDECARNNGGCDPQVSCTNSPGAHTCGECPGGTVGNGYSGCRRLTNCEEGNGGCDPLTACTDVGTIGPHQCGPCPVGYSGNGSSGCSDIDGCEDSTCYPGVRCMDIPASMEDGDHVGGHVCGVCPAGKVGDGVTCVQDLCFFNNGGCAPSVSCVTNASHPSGRVCGACSTGYTDAFSGHDGGRCEEVEGCRDGPCPAHRECSDMSPADEVALGVAYVCGPCASGFRQDGEACEDVDECAIDNGGCWMASDGAGRTECTNTPGGHECGACPAGMRGSGRSGCTPVTNCSDNNGGCWVGAGAAEGFATLCIDSDLGPVCGECPAGFEGEGATTCVDVDGCAASPCFEGVECTDVPAPHVGRTCGKCPEGHRGDGEECTLCRLRVDIEYTTVVDGVVSRSGWSRGEREVIGGRNQGLDSEECVNNQGMRFWWSGASSDGSVFELSAAGHTANTLVLNLPKADLVVRRTYTFQLAAALVGNSAVHSDVQTTFFVQSQPLVLAVRGGPLETGDSSPIVLEADGLDPDGEPGEISFVWRCFAAGTGDDVCHYANGTQLPAEMAGASVNVMLQGARPAQKYTFVVTGSKDSRVTEASTWLSISVGAPPVPQITPLLERVNPNSRVRLFGSSTAMYPEGLTYEWTVRSSEETVHPLDLTDHNVLASSSRFMPSIVLHEGVLVPGIEYVFQLAAWDNIGTGAVQTTVQVNAPPRGGWVEVAPNAGLAYTDIFELAAPGWVDEELPLWFQYSCQAGGKTLILNEFSPLPPPGSALSSAMPLEGPEALAYQVTVHVTVRDSLGATSGAERNITVTSPTGSDGDTEALMRGLVEGVGDSLLSGDSVHAMVLVDSVAHLLGVSPEDSMPQEGGEPSGASNVSASAAAMRRELLAQVAQVKEGAFPTTSVVERFAMSVSTLSSDVRELSDDAQAQSLGLLKGLVQDTQSVGVQLSQGAAQSLCSGLASLNGVRNATRAGNVAEIMAAMARSMLDGKAAGEGASEVTAVGLSMKVARSIGSEPESVLYTEPLKTAGAAVAFPSILADELVESTESERGACNSTNAMGNSTECDEEAERRHGEAGGIDVDTRLMVMSEADPHREMLHFDALVTSGVTTIAMTLPDSGADVAVQGLSEAITFSLQLNGAQGPPGGEVEGAMRCAFWNETLGAYSTAGCTQLPNPAPAGASLLWRTEQVAELPAGLSSAWVLAPGELTQSCVESFGAVWAEYGGADLGLRKYLSNSSACELALPGNEFGCWWNWTHQVFSGPKCVTRAEQQCYCTHLTDFKAIQEPEPDSLEPPKVQLLDENAVTSLTLQDVLDSAILLTIVWGIMGGALYLAMCSACENNEIRRALLNKLTKRTGTGKHSFRLTPYGAWLWTMFAEDRDGQAGTVSLKRKRSIRKARQDGEISEMRLHVEQKLRDDPKMLSSSLLWDKMQGMNRFKLASKIVRLSLMGMKQAEDEKLIKGPWVKPHEHSRSPFPLHRLQNEAWCIDTEVYSDRSVQPFSSPVMEVAHAPNAAGTAAWQTACSLREMHSQLSNVDDASRGIAHSIPYWSSQRPAGTRGGATHVAENFLGNNEANSGKAPSEYPTSEQRRSPRLLQHRPDDDEEEEASRGSRVSDASSGPLLESPPRNSVDSDAYIPTRAPPPNVVTVLMDMQQSEYDSPRILFTPPETFKVTSGHRRMTASGRKKQSKKLPLQWRRQMSRSKEAAGRWEGGAGHLAPHKAVGPASIIEDGGRHQHKQLRRARRSEERIPGPRRHTLAEEKHDADDADDMFRLRHLVRSTQLRQKMISPNLDDSAAPSKSRRRTEQSDYRPRVRDGAARLENGDLRSKAHPSASTAPDVQPHTTSWLSSASLLETDVSRQPLTPAAEPLTPAAGHSGLGTPEEPQADHHPGHDADCPTSSGDLGPAVAHGPSSLQPNPSVMESIAAHVTLDNAALGVPNAEPRRPGSVHTVGPDEPGEAREQNEHEGPTCLAVASDETALMGGAEAKRLPTKQVEKWIHSQLRTAVLLSKQLHLYLGQATSRKLLEGFMTSLRGHQSSEAVKPLDPEDPAPVKAWDPTLRRRLCVRLRAVCVMIRILHETQDLSQSNHLCKLLNLSMTSMRLRIPMEEMRQMVKDNVELGAMASNETFSNALDERKSGFLQDAARKSHKKMVLIRKNRKHKLRRASNFRETHTSAQEEPLESMIGTAVVIAYLETTRVVKAHQLELQVKSLNKTEWEFKGQTFMWYLTAFRVMMSTIHSKTGWFYRCIIWNLLFLQQRNGSFRISSTLATVLAAGDTTDITTRNPTAKLDTSELTTSTPSFLLEICHTNESAYSLWATMCVIERCLTLPFTWIINPEAPIEDRCSVTSIAKEFVDTEFINLGMTDEEKTQLKEEAAATVQRWTDRRVELLRELKAAESKKSKLDEGLSFAELRSEFIAALKAFGVNVMSTHPWMKILVVQHDDPFTKSQRILVQATNILLMLIVCLALYYSKAITCCQQFRLEIGCSADTSTECRGHATCYELMLSEPFFCEGFACAPSEPHLPEGFACDAFPQSTLVDKIWMAVYALLVVFPLSAMFAAMFVAGGKYRVPSHWDSGMKRKVGKVVGNTSITFLENLVFIAYVLFIDSFMLGQHLARYFTAGFHLLDSIFLMLRRGLIAAHEGWKRLCNALHFIYHTRLLQRDPQYVFNEMQVKQRLKDESRHELARGDAIFDQARVEMDSFWAQLCYTVLVAFWAIVTWTLLVYGTSIRNLMGSSGEKAILQAWGFTLLVDILGMQVLKSFTIKIWIKVLIRKIKSMGKGEEHLALWYEGYMNSKLPLSYSSGICKDEDEFDECI</sequence>
<feature type="compositionally biased region" description="Basic residues" evidence="6">
    <location>
        <begin position="2105"/>
        <end position="2120"/>
    </location>
</feature>
<dbReference type="SMART" id="SM00181">
    <property type="entry name" value="EGF"/>
    <property type="match status" value="14"/>
</dbReference>
<dbReference type="InterPro" id="IPR000742">
    <property type="entry name" value="EGF"/>
</dbReference>
<dbReference type="Pfam" id="PF12662">
    <property type="entry name" value="cEGF"/>
    <property type="match status" value="1"/>
</dbReference>
<dbReference type="Pfam" id="PF07645">
    <property type="entry name" value="EGF_CA"/>
    <property type="match status" value="2"/>
</dbReference>
<protein>
    <recommendedName>
        <fullName evidence="8">EGF-like domain-containing protein</fullName>
    </recommendedName>
</protein>
<accession>A0AAE0C5C5</accession>
<keyword evidence="7" id="KW-0812">Transmembrane</keyword>
<keyword evidence="7" id="KW-1133">Transmembrane helix</keyword>
<reference evidence="9 10" key="1">
    <citation type="journal article" date="2015" name="Genome Biol. Evol.">
        <title>Comparative Genomics of a Bacterivorous Green Alga Reveals Evolutionary Causalities and Consequences of Phago-Mixotrophic Mode of Nutrition.</title>
        <authorList>
            <person name="Burns J.A."/>
            <person name="Paasch A."/>
            <person name="Narechania A."/>
            <person name="Kim E."/>
        </authorList>
    </citation>
    <scope>NUCLEOTIDE SEQUENCE [LARGE SCALE GENOMIC DNA]</scope>
    <source>
        <strain evidence="9 10">PLY_AMNH</strain>
    </source>
</reference>
<gene>
    <name evidence="9" type="ORF">CYMTET_42692</name>
</gene>